<feature type="transmembrane region" description="Helical" evidence="5">
    <location>
        <begin position="85"/>
        <end position="104"/>
    </location>
</feature>
<dbReference type="InterPro" id="IPR022764">
    <property type="entry name" value="Peptidase_S54_rhomboid_dom"/>
</dbReference>
<gene>
    <name evidence="7" type="ORF">ACFYXI_26290</name>
</gene>
<dbReference type="Pfam" id="PF01694">
    <property type="entry name" value="Rhomboid"/>
    <property type="match status" value="1"/>
</dbReference>
<feature type="transmembrane region" description="Helical" evidence="5">
    <location>
        <begin position="110"/>
        <end position="127"/>
    </location>
</feature>
<name>A0ABW6SW78_9ACTN</name>
<protein>
    <submittedName>
        <fullName evidence="7">Rhomboid family intramembrane serine protease</fullName>
        <ecNumber evidence="7">3.4.21.105</ecNumber>
    </submittedName>
</protein>
<evidence type="ECO:0000259" key="6">
    <source>
        <dbReference type="Pfam" id="PF01694"/>
    </source>
</evidence>
<dbReference type="EC" id="3.4.21.105" evidence="7"/>
<keyword evidence="8" id="KW-1185">Reference proteome</keyword>
<dbReference type="GO" id="GO:0008233">
    <property type="term" value="F:peptidase activity"/>
    <property type="evidence" value="ECO:0007669"/>
    <property type="project" value="UniProtKB-KW"/>
</dbReference>
<dbReference type="InterPro" id="IPR035952">
    <property type="entry name" value="Rhomboid-like_sf"/>
</dbReference>
<feature type="transmembrane region" description="Helical" evidence="5">
    <location>
        <begin position="202"/>
        <end position="220"/>
    </location>
</feature>
<dbReference type="GO" id="GO:0006508">
    <property type="term" value="P:proteolysis"/>
    <property type="evidence" value="ECO:0007669"/>
    <property type="project" value="UniProtKB-KW"/>
</dbReference>
<feature type="domain" description="Peptidase S54 rhomboid" evidence="6">
    <location>
        <begin position="42"/>
        <end position="154"/>
    </location>
</feature>
<organism evidence="7 8">
    <name type="scientific">Microtetraspora malaysiensis</name>
    <dbReference type="NCBI Taxonomy" id="161358"/>
    <lineage>
        <taxon>Bacteria</taxon>
        <taxon>Bacillati</taxon>
        <taxon>Actinomycetota</taxon>
        <taxon>Actinomycetes</taxon>
        <taxon>Streptosporangiales</taxon>
        <taxon>Streptosporangiaceae</taxon>
        <taxon>Microtetraspora</taxon>
    </lineage>
</organism>
<feature type="transmembrane region" description="Helical" evidence="5">
    <location>
        <begin position="51"/>
        <end position="73"/>
    </location>
</feature>
<dbReference type="RefSeq" id="WP_387414977.1">
    <property type="nucleotide sequence ID" value="NZ_CP191998.1"/>
</dbReference>
<keyword evidence="4 5" id="KW-0472">Membrane</keyword>
<evidence type="ECO:0000256" key="2">
    <source>
        <dbReference type="ARBA" id="ARBA00022692"/>
    </source>
</evidence>
<accession>A0ABW6SW78</accession>
<keyword evidence="2 5" id="KW-0812">Transmembrane</keyword>
<evidence type="ECO:0000313" key="7">
    <source>
        <dbReference type="EMBL" id="MFF3669102.1"/>
    </source>
</evidence>
<evidence type="ECO:0000256" key="1">
    <source>
        <dbReference type="ARBA" id="ARBA00004141"/>
    </source>
</evidence>
<keyword evidence="7" id="KW-0378">Hydrolase</keyword>
<evidence type="ECO:0000256" key="5">
    <source>
        <dbReference type="SAM" id="Phobius"/>
    </source>
</evidence>
<evidence type="ECO:0000313" key="8">
    <source>
        <dbReference type="Proteomes" id="UP001602013"/>
    </source>
</evidence>
<keyword evidence="7" id="KW-0645">Protease</keyword>
<sequence length="225" mass="22144">MKKFPAATAAAFAVTAVPSLLQFALPSLETALRRDPARIADGEWWRLGTSLLVQGGGPVGAAFNLVSLLVLGVIAERALGPVRWIACYLAGAAAGQAAGTWLGLVDAGNSIGVCGLAGGLAVAVALGRADRFAGSVAAFYALLLVGGIFTGSVTVIVATAVIGAAGAQLIAHRNRLPLPVFPAIVVATGLVLAVLADLHGPALLGGAAMAGVVAGALGAAPRSAR</sequence>
<dbReference type="Gene3D" id="1.20.1540.10">
    <property type="entry name" value="Rhomboid-like"/>
    <property type="match status" value="1"/>
</dbReference>
<proteinExistence type="predicted"/>
<feature type="transmembrane region" description="Helical" evidence="5">
    <location>
        <begin position="139"/>
        <end position="170"/>
    </location>
</feature>
<comment type="subcellular location">
    <subcellularLocation>
        <location evidence="1">Membrane</location>
        <topology evidence="1">Multi-pass membrane protein</topology>
    </subcellularLocation>
</comment>
<dbReference type="SUPFAM" id="SSF144091">
    <property type="entry name" value="Rhomboid-like"/>
    <property type="match status" value="1"/>
</dbReference>
<feature type="transmembrane region" description="Helical" evidence="5">
    <location>
        <begin position="176"/>
        <end position="195"/>
    </location>
</feature>
<dbReference type="Proteomes" id="UP001602013">
    <property type="component" value="Unassembled WGS sequence"/>
</dbReference>
<dbReference type="EMBL" id="JBIASD010000019">
    <property type="protein sequence ID" value="MFF3669102.1"/>
    <property type="molecule type" value="Genomic_DNA"/>
</dbReference>
<evidence type="ECO:0000256" key="3">
    <source>
        <dbReference type="ARBA" id="ARBA00022989"/>
    </source>
</evidence>
<comment type="caution">
    <text evidence="7">The sequence shown here is derived from an EMBL/GenBank/DDBJ whole genome shotgun (WGS) entry which is preliminary data.</text>
</comment>
<evidence type="ECO:0000256" key="4">
    <source>
        <dbReference type="ARBA" id="ARBA00023136"/>
    </source>
</evidence>
<reference evidence="7 8" key="1">
    <citation type="submission" date="2024-10" db="EMBL/GenBank/DDBJ databases">
        <title>The Natural Products Discovery Center: Release of the First 8490 Sequenced Strains for Exploring Actinobacteria Biosynthetic Diversity.</title>
        <authorList>
            <person name="Kalkreuter E."/>
            <person name="Kautsar S.A."/>
            <person name="Yang D."/>
            <person name="Bader C.D."/>
            <person name="Teijaro C.N."/>
            <person name="Fluegel L."/>
            <person name="Davis C.M."/>
            <person name="Simpson J.R."/>
            <person name="Lauterbach L."/>
            <person name="Steele A.D."/>
            <person name="Gui C."/>
            <person name="Meng S."/>
            <person name="Li G."/>
            <person name="Viehrig K."/>
            <person name="Ye F."/>
            <person name="Su P."/>
            <person name="Kiefer A.F."/>
            <person name="Nichols A."/>
            <person name="Cepeda A.J."/>
            <person name="Yan W."/>
            <person name="Fan B."/>
            <person name="Jiang Y."/>
            <person name="Adhikari A."/>
            <person name="Zheng C.-J."/>
            <person name="Schuster L."/>
            <person name="Cowan T.M."/>
            <person name="Smanski M.J."/>
            <person name="Chevrette M.G."/>
            <person name="De Carvalho L.P.S."/>
            <person name="Shen B."/>
        </authorList>
    </citation>
    <scope>NUCLEOTIDE SEQUENCE [LARGE SCALE GENOMIC DNA]</scope>
    <source>
        <strain evidence="7 8">NPDC002173</strain>
    </source>
</reference>
<keyword evidence="3 5" id="KW-1133">Transmembrane helix</keyword>